<accession>A0A7G8BC89</accession>
<keyword evidence="2" id="KW-1185">Reference proteome</keyword>
<evidence type="ECO:0000313" key="1">
    <source>
        <dbReference type="EMBL" id="QNI30159.1"/>
    </source>
</evidence>
<dbReference type="InterPro" id="IPR045730">
    <property type="entry name" value="DUF6084"/>
</dbReference>
<protein>
    <submittedName>
        <fullName evidence="1">Uncharacterized protein</fullName>
    </submittedName>
</protein>
<name>A0A7G8BC89_9BACT</name>
<organism evidence="1 2">
    <name type="scientific">Alloacidobacterium dinghuense</name>
    <dbReference type="NCBI Taxonomy" id="2763107"/>
    <lineage>
        <taxon>Bacteria</taxon>
        <taxon>Pseudomonadati</taxon>
        <taxon>Acidobacteriota</taxon>
        <taxon>Terriglobia</taxon>
        <taxon>Terriglobales</taxon>
        <taxon>Acidobacteriaceae</taxon>
        <taxon>Alloacidobacterium</taxon>
    </lineage>
</organism>
<dbReference type="AlphaFoldDB" id="A0A7G8BC89"/>
<dbReference type="KEGG" id="adin:H7849_13235"/>
<dbReference type="RefSeq" id="WP_186739821.1">
    <property type="nucleotide sequence ID" value="NZ_CP060394.1"/>
</dbReference>
<evidence type="ECO:0000313" key="2">
    <source>
        <dbReference type="Proteomes" id="UP000515312"/>
    </source>
</evidence>
<sequence length="215" mass="24779">MPDLSFKIEGAAAVPFAIAPTLAFKLRIMNADPAETIHTVVLRCQIQIDVTRRRYLPEEQARMRDLFGEPERWSQTLRSLLWTHVSVVVPAFQGSTPVLLPIHCTFDFNVGVTKYFEGLTNGEIPLLLMFSGTVFYADSEGLLQVTPIPWDQEARFSLALKVWREMMDAYYPKTAWLNLRRDVFERLYQYKTQRGIPTWEQALESVLPIEETVHS</sequence>
<proteinExistence type="predicted"/>
<dbReference type="Proteomes" id="UP000515312">
    <property type="component" value="Chromosome"/>
</dbReference>
<reference evidence="1 2" key="1">
    <citation type="submission" date="2020-08" db="EMBL/GenBank/DDBJ databases">
        <title>Edaphobacter telluris sp. nov. and Acidobacterium dinghuensis sp. nov., two acidobacteria isolated from forest soil.</title>
        <authorList>
            <person name="Fu J."/>
            <person name="Qiu L."/>
        </authorList>
    </citation>
    <scope>NUCLEOTIDE SEQUENCE [LARGE SCALE GENOMIC DNA]</scope>
    <source>
        <strain evidence="1">4Y35</strain>
    </source>
</reference>
<gene>
    <name evidence="1" type="ORF">H7849_13235</name>
</gene>
<dbReference type="EMBL" id="CP060394">
    <property type="protein sequence ID" value="QNI30159.1"/>
    <property type="molecule type" value="Genomic_DNA"/>
</dbReference>
<dbReference type="Pfam" id="PF19562">
    <property type="entry name" value="DUF6084"/>
    <property type="match status" value="1"/>
</dbReference>